<dbReference type="Proteomes" id="UP000272025">
    <property type="component" value="Unassembled WGS sequence"/>
</dbReference>
<accession>A0A3N2PXT2</accession>
<dbReference type="EMBL" id="ML119054">
    <property type="protein sequence ID" value="ROT39155.1"/>
    <property type="molecule type" value="Genomic_DNA"/>
</dbReference>
<dbReference type="RefSeq" id="XP_028466961.1">
    <property type="nucleotide sequence ID" value="XM_028614148.1"/>
</dbReference>
<reference evidence="3 4" key="1">
    <citation type="journal article" date="2018" name="Mol. Ecol.">
        <title>The obligate alkalophilic soda-lake fungus Sodiomyces alkalinus has shifted to a protein diet.</title>
        <authorList>
            <person name="Grum-Grzhimaylo A.A."/>
            <person name="Falkoski D.L."/>
            <person name="van den Heuvel J."/>
            <person name="Valero-Jimenez C.A."/>
            <person name="Min B."/>
            <person name="Choi I.G."/>
            <person name="Lipzen A."/>
            <person name="Daum C.G."/>
            <person name="Aanen D.K."/>
            <person name="Tsang A."/>
            <person name="Henrissat B."/>
            <person name="Bilanenko E.N."/>
            <person name="de Vries R.P."/>
            <person name="van Kan J.A.L."/>
            <person name="Grigoriev I.V."/>
            <person name="Debets A.J.M."/>
        </authorList>
    </citation>
    <scope>NUCLEOTIDE SEQUENCE [LARGE SCALE GENOMIC DNA]</scope>
    <source>
        <strain evidence="3 4">F11</strain>
    </source>
</reference>
<proteinExistence type="predicted"/>
<keyword evidence="4" id="KW-1185">Reference proteome</keyword>
<feature type="signal peptide" evidence="2">
    <location>
        <begin position="1"/>
        <end position="20"/>
    </location>
</feature>
<evidence type="ECO:0000256" key="2">
    <source>
        <dbReference type="SAM" id="SignalP"/>
    </source>
</evidence>
<protein>
    <recommendedName>
        <fullName evidence="5">Secreted protein</fullName>
    </recommendedName>
</protein>
<gene>
    <name evidence="3" type="ORF">SODALDRAFT_359022</name>
</gene>
<evidence type="ECO:0008006" key="5">
    <source>
        <dbReference type="Google" id="ProtNLM"/>
    </source>
</evidence>
<feature type="chain" id="PRO_5018142053" description="Secreted protein" evidence="2">
    <location>
        <begin position="21"/>
        <end position="137"/>
    </location>
</feature>
<feature type="region of interest" description="Disordered" evidence="1">
    <location>
        <begin position="80"/>
        <end position="102"/>
    </location>
</feature>
<sequence length="137" mass="15173">MFPPILAVILVAKIPLHVTCLPPGHRHGGSATGTQNSTTKPTTTIHLFLFHYLSHITRYHLIDNIVFNFDSNGTLLLPDSQSSTLPPSSFHRFTDTQSRRGRSQGNIRFSVVAPPVVHSPSGPLLDRLYESVFESPF</sequence>
<dbReference type="GeneID" id="39582626"/>
<keyword evidence="2" id="KW-0732">Signal</keyword>
<evidence type="ECO:0000313" key="4">
    <source>
        <dbReference type="Proteomes" id="UP000272025"/>
    </source>
</evidence>
<name>A0A3N2PXT2_SODAK</name>
<evidence type="ECO:0000313" key="3">
    <source>
        <dbReference type="EMBL" id="ROT39155.1"/>
    </source>
</evidence>
<evidence type="ECO:0000256" key="1">
    <source>
        <dbReference type="SAM" id="MobiDB-lite"/>
    </source>
</evidence>
<dbReference type="AlphaFoldDB" id="A0A3N2PXT2"/>
<organism evidence="3 4">
    <name type="scientific">Sodiomyces alkalinus (strain CBS 110278 / VKM F-3762 / F11)</name>
    <name type="common">Alkaliphilic filamentous fungus</name>
    <dbReference type="NCBI Taxonomy" id="1314773"/>
    <lineage>
        <taxon>Eukaryota</taxon>
        <taxon>Fungi</taxon>
        <taxon>Dikarya</taxon>
        <taxon>Ascomycota</taxon>
        <taxon>Pezizomycotina</taxon>
        <taxon>Sordariomycetes</taxon>
        <taxon>Hypocreomycetidae</taxon>
        <taxon>Glomerellales</taxon>
        <taxon>Plectosphaerellaceae</taxon>
        <taxon>Sodiomyces</taxon>
    </lineage>
</organism>